<evidence type="ECO:0000256" key="1">
    <source>
        <dbReference type="ARBA" id="ARBA00006739"/>
    </source>
</evidence>
<keyword evidence="2" id="KW-0328">Glycosyltransferase</keyword>
<evidence type="ECO:0000256" key="2">
    <source>
        <dbReference type="ARBA" id="ARBA00022676"/>
    </source>
</evidence>
<keyword evidence="3 6" id="KW-0808">Transferase</keyword>
<reference evidence="6 7" key="1">
    <citation type="submission" date="2019-01" db="EMBL/GenBank/DDBJ databases">
        <title>Genome sequencing of strain FW10M-9.</title>
        <authorList>
            <person name="Heo J."/>
            <person name="Kim S.-J."/>
            <person name="Kim J.-S."/>
            <person name="Hong S.-B."/>
            <person name="Kwon S.-W."/>
        </authorList>
    </citation>
    <scope>NUCLEOTIDE SEQUENCE [LARGE SCALE GENOMIC DNA]</scope>
    <source>
        <strain evidence="6 7">FW10M-9</strain>
    </source>
</reference>
<evidence type="ECO:0000256" key="3">
    <source>
        <dbReference type="ARBA" id="ARBA00022679"/>
    </source>
</evidence>
<evidence type="ECO:0000313" key="6">
    <source>
        <dbReference type="EMBL" id="QAY71779.1"/>
    </source>
</evidence>
<dbReference type="CDD" id="cd06423">
    <property type="entry name" value="CESA_like"/>
    <property type="match status" value="1"/>
</dbReference>
<dbReference type="SUPFAM" id="SSF53448">
    <property type="entry name" value="Nucleotide-diphospho-sugar transferases"/>
    <property type="match status" value="1"/>
</dbReference>
<proteinExistence type="inferred from homology"/>
<feature type="transmembrane region" description="Helical" evidence="4">
    <location>
        <begin position="12"/>
        <end position="34"/>
    </location>
</feature>
<organism evidence="6 7">
    <name type="scientific">Xylanimonas protaetiae</name>
    <dbReference type="NCBI Taxonomy" id="2509457"/>
    <lineage>
        <taxon>Bacteria</taxon>
        <taxon>Bacillati</taxon>
        <taxon>Actinomycetota</taxon>
        <taxon>Actinomycetes</taxon>
        <taxon>Micrococcales</taxon>
        <taxon>Promicromonosporaceae</taxon>
        <taxon>Xylanimonas</taxon>
    </lineage>
</organism>
<dbReference type="KEGG" id="xya:ET471_07400"/>
<dbReference type="PANTHER" id="PTHR43630">
    <property type="entry name" value="POLY-BETA-1,6-N-ACETYL-D-GLUCOSAMINE SYNTHASE"/>
    <property type="match status" value="1"/>
</dbReference>
<dbReference type="EMBL" id="CP035493">
    <property type="protein sequence ID" value="QAY71779.1"/>
    <property type="molecule type" value="Genomic_DNA"/>
</dbReference>
<protein>
    <submittedName>
        <fullName evidence="6">Glycosyltransferase</fullName>
    </submittedName>
</protein>
<dbReference type="Pfam" id="PF00535">
    <property type="entry name" value="Glycos_transf_2"/>
    <property type="match status" value="1"/>
</dbReference>
<evidence type="ECO:0000259" key="5">
    <source>
        <dbReference type="Pfam" id="PF00535"/>
    </source>
</evidence>
<feature type="transmembrane region" description="Helical" evidence="4">
    <location>
        <begin position="321"/>
        <end position="340"/>
    </location>
</feature>
<feature type="transmembrane region" description="Helical" evidence="4">
    <location>
        <begin position="352"/>
        <end position="374"/>
    </location>
</feature>
<keyword evidence="4" id="KW-0812">Transmembrane</keyword>
<dbReference type="OrthoDB" id="9806824at2"/>
<dbReference type="Gene3D" id="3.90.550.10">
    <property type="entry name" value="Spore Coat Polysaccharide Biosynthesis Protein SpsA, Chain A"/>
    <property type="match status" value="1"/>
</dbReference>
<dbReference type="GO" id="GO:0016757">
    <property type="term" value="F:glycosyltransferase activity"/>
    <property type="evidence" value="ECO:0007669"/>
    <property type="project" value="UniProtKB-KW"/>
</dbReference>
<keyword evidence="4" id="KW-1133">Transmembrane helix</keyword>
<sequence>MAWGYELWWRPAAVVLSLYPILGAVAWTVGGLFYRFFYVGKFRQQDFVRMAPQDEPFVTIMIPAHNEEVMIEETIDYLMNDLDYHNYEVLVCDDGSKDTTPDILERLSLRYPRLRVLRIEANQGKAHAFNIGVAFARGEYILSNDADTVPERDALWKYLNYFLSPAGQNIGAVTANMDVQNRSLLVEKSQTVEFSSIVGIIKRSQIGVLGSMYAYSGANTMYRRDALYDVGLFRQDRATEDISICWDQQYAGWKADFAPDIMFYMNVPNTLTMLYHQRRRWAKGGTESWLTNVGRVVRHPLRNVPKVVLLLDQTGSIVWSLYYLLFSLWLAARLVLSIVTGNTEDLFHTVDIVLVFSAVISLVGWWQLVAALALDNHGAKLRYLLFAPAYMVWYWQMNAITVATTLVPAVRGVLGYSGKGTWVSPVRTRMTAETTAEEREDELV</sequence>
<dbReference type="AlphaFoldDB" id="A0A4P6FBT2"/>
<comment type="similarity">
    <text evidence="1">Belongs to the glycosyltransferase 2 family.</text>
</comment>
<name>A0A4P6FBT2_9MICO</name>
<dbReference type="InterPro" id="IPR001173">
    <property type="entry name" value="Glyco_trans_2-like"/>
</dbReference>
<dbReference type="Proteomes" id="UP000292118">
    <property type="component" value="Chromosome"/>
</dbReference>
<feature type="domain" description="Glycosyltransferase 2-like" evidence="5">
    <location>
        <begin position="59"/>
        <end position="230"/>
    </location>
</feature>
<accession>A0A4P6FBT2</accession>
<dbReference type="InterPro" id="IPR029044">
    <property type="entry name" value="Nucleotide-diphossugar_trans"/>
</dbReference>
<keyword evidence="4" id="KW-0472">Membrane</keyword>
<evidence type="ECO:0000256" key="4">
    <source>
        <dbReference type="SAM" id="Phobius"/>
    </source>
</evidence>
<gene>
    <name evidence="6" type="ORF">ET471_07400</name>
</gene>
<dbReference type="PANTHER" id="PTHR43630:SF1">
    <property type="entry name" value="POLY-BETA-1,6-N-ACETYL-D-GLUCOSAMINE SYNTHASE"/>
    <property type="match status" value="1"/>
</dbReference>
<evidence type="ECO:0000313" key="7">
    <source>
        <dbReference type="Proteomes" id="UP000292118"/>
    </source>
</evidence>
<keyword evidence="7" id="KW-1185">Reference proteome</keyword>